<name>A0A0E9PHU6_ANGAN</name>
<sequence length="9" mass="960">MDIVISLGL</sequence>
<reference evidence="1" key="1">
    <citation type="submission" date="2014-11" db="EMBL/GenBank/DDBJ databases">
        <authorList>
            <person name="Amaro Gonzalez C."/>
        </authorList>
    </citation>
    <scope>NUCLEOTIDE SEQUENCE</scope>
</reference>
<dbReference type="EMBL" id="GBXM01105174">
    <property type="protein sequence ID" value="JAH03403.1"/>
    <property type="molecule type" value="Transcribed_RNA"/>
</dbReference>
<protein>
    <submittedName>
        <fullName evidence="1">Uncharacterized protein</fullName>
    </submittedName>
</protein>
<organism evidence="1">
    <name type="scientific">Anguilla anguilla</name>
    <name type="common">European freshwater eel</name>
    <name type="synonym">Muraena anguilla</name>
    <dbReference type="NCBI Taxonomy" id="7936"/>
    <lineage>
        <taxon>Eukaryota</taxon>
        <taxon>Metazoa</taxon>
        <taxon>Chordata</taxon>
        <taxon>Craniata</taxon>
        <taxon>Vertebrata</taxon>
        <taxon>Euteleostomi</taxon>
        <taxon>Actinopterygii</taxon>
        <taxon>Neopterygii</taxon>
        <taxon>Teleostei</taxon>
        <taxon>Anguilliformes</taxon>
        <taxon>Anguillidae</taxon>
        <taxon>Anguilla</taxon>
    </lineage>
</organism>
<evidence type="ECO:0000313" key="1">
    <source>
        <dbReference type="EMBL" id="JAH03403.1"/>
    </source>
</evidence>
<accession>A0A0E9PHU6</accession>
<proteinExistence type="predicted"/>
<reference evidence="1" key="2">
    <citation type="journal article" date="2015" name="Fish Shellfish Immunol.">
        <title>Early steps in the European eel (Anguilla anguilla)-Vibrio vulnificus interaction in the gills: Role of the RtxA13 toxin.</title>
        <authorList>
            <person name="Callol A."/>
            <person name="Pajuelo D."/>
            <person name="Ebbesson L."/>
            <person name="Teles M."/>
            <person name="MacKenzie S."/>
            <person name="Amaro C."/>
        </authorList>
    </citation>
    <scope>NUCLEOTIDE SEQUENCE</scope>
</reference>